<dbReference type="Gene3D" id="1.10.489.10">
    <property type="entry name" value="Chloroperoxidase-like"/>
    <property type="match status" value="1"/>
</dbReference>
<keyword evidence="3" id="KW-0349">Heme</keyword>
<keyword evidence="6" id="KW-0408">Iron</keyword>
<keyword evidence="10" id="KW-1185">Reference proteome</keyword>
<dbReference type="GO" id="GO:0046872">
    <property type="term" value="F:metal ion binding"/>
    <property type="evidence" value="ECO:0007669"/>
    <property type="project" value="UniProtKB-KW"/>
</dbReference>
<evidence type="ECO:0000256" key="6">
    <source>
        <dbReference type="ARBA" id="ARBA00023004"/>
    </source>
</evidence>
<dbReference type="PANTHER" id="PTHR33577:SF9">
    <property type="entry name" value="PEROXIDASE STCC"/>
    <property type="match status" value="1"/>
</dbReference>
<accession>A0A9N8KBI3</accession>
<comment type="similarity">
    <text evidence="7">Belongs to the chloroperoxidase family.</text>
</comment>
<dbReference type="InterPro" id="IPR036851">
    <property type="entry name" value="Chloroperoxidase-like_sf"/>
</dbReference>
<name>A0A9N8KBI3_9PEZI</name>
<evidence type="ECO:0000256" key="7">
    <source>
        <dbReference type="ARBA" id="ARBA00025795"/>
    </source>
</evidence>
<dbReference type="AlphaFoldDB" id="A0A9N8KBI3"/>
<dbReference type="OrthoDB" id="407298at2759"/>
<evidence type="ECO:0000256" key="4">
    <source>
        <dbReference type="ARBA" id="ARBA00022723"/>
    </source>
</evidence>
<evidence type="ECO:0000259" key="8">
    <source>
        <dbReference type="PROSITE" id="PS51405"/>
    </source>
</evidence>
<dbReference type="PANTHER" id="PTHR33577">
    <property type="entry name" value="STERIGMATOCYSTIN BIOSYNTHESIS PEROXIDASE STCC-RELATED"/>
    <property type="match status" value="1"/>
</dbReference>
<dbReference type="PROSITE" id="PS51405">
    <property type="entry name" value="HEME_HALOPEROXIDASE"/>
    <property type="match status" value="1"/>
</dbReference>
<keyword evidence="5" id="KW-0560">Oxidoreductase</keyword>
<proteinExistence type="inferred from homology"/>
<dbReference type="Pfam" id="PF01328">
    <property type="entry name" value="Peroxidase_2"/>
    <property type="match status" value="1"/>
</dbReference>
<comment type="cofactor">
    <cofactor evidence="1">
        <name>heme b</name>
        <dbReference type="ChEBI" id="CHEBI:60344"/>
    </cofactor>
</comment>
<reference evidence="9" key="1">
    <citation type="submission" date="2020-06" db="EMBL/GenBank/DDBJ databases">
        <authorList>
            <person name="Onetto C."/>
        </authorList>
    </citation>
    <scope>NUCLEOTIDE SEQUENCE</scope>
</reference>
<evidence type="ECO:0000256" key="2">
    <source>
        <dbReference type="ARBA" id="ARBA00022559"/>
    </source>
</evidence>
<dbReference type="EMBL" id="CAIJEO010000011">
    <property type="protein sequence ID" value="CAD0099896.1"/>
    <property type="molecule type" value="Genomic_DNA"/>
</dbReference>
<keyword evidence="2" id="KW-0575">Peroxidase</keyword>
<comment type="caution">
    <text evidence="9">The sequence shown here is derived from an EMBL/GenBank/DDBJ whole genome shotgun (WGS) entry which is preliminary data.</text>
</comment>
<dbReference type="GO" id="GO:0004601">
    <property type="term" value="F:peroxidase activity"/>
    <property type="evidence" value="ECO:0007669"/>
    <property type="project" value="UniProtKB-KW"/>
</dbReference>
<dbReference type="InterPro" id="IPR000028">
    <property type="entry name" value="Chloroperoxidase"/>
</dbReference>
<protein>
    <recommendedName>
        <fullName evidence="8">Heme haloperoxidase family profile domain-containing protein</fullName>
    </recommendedName>
</protein>
<evidence type="ECO:0000313" key="9">
    <source>
        <dbReference type="EMBL" id="CAD0099896.1"/>
    </source>
</evidence>
<evidence type="ECO:0000256" key="1">
    <source>
        <dbReference type="ARBA" id="ARBA00001970"/>
    </source>
</evidence>
<evidence type="ECO:0000313" key="10">
    <source>
        <dbReference type="Proteomes" id="UP000714618"/>
    </source>
</evidence>
<keyword evidence="4" id="KW-0479">Metal-binding</keyword>
<feature type="domain" description="Heme haloperoxidase family profile" evidence="8">
    <location>
        <begin position="1"/>
        <end position="145"/>
    </location>
</feature>
<gene>
    <name evidence="9" type="ORF">AWRI4233_LOCUS8721</name>
</gene>
<organism evidence="9 10">
    <name type="scientific">Aureobasidium mustum</name>
    <dbReference type="NCBI Taxonomy" id="2773714"/>
    <lineage>
        <taxon>Eukaryota</taxon>
        <taxon>Fungi</taxon>
        <taxon>Dikarya</taxon>
        <taxon>Ascomycota</taxon>
        <taxon>Pezizomycotina</taxon>
        <taxon>Dothideomycetes</taxon>
        <taxon>Dothideomycetidae</taxon>
        <taxon>Dothideales</taxon>
        <taxon>Saccotheciaceae</taxon>
        <taxon>Aureobasidium</taxon>
    </lineage>
</organism>
<evidence type="ECO:0000256" key="3">
    <source>
        <dbReference type="ARBA" id="ARBA00022617"/>
    </source>
</evidence>
<dbReference type="Proteomes" id="UP000714618">
    <property type="component" value="Unassembled WGS sequence"/>
</dbReference>
<evidence type="ECO:0000256" key="5">
    <source>
        <dbReference type="ARBA" id="ARBA00023002"/>
    </source>
</evidence>
<sequence>MSSSHPLTLTFDLHDLSRHLFLIEHDDSFSRQDARIGNNNDFNMTLWQQALDAMGDGPTVNALDLGRGKAARVTSERAQNPEDLYGVRAAGFGAIEAGFVLTAMGGPLGVAPLSYVRTFFEQERLPWNEGWRPFPEATNAANVAALAAAALAADPNLLPNAVRVVIDTPSVCVCPMKISAISLLNSTRRLSKLSFHLTTTPLQT</sequence>